<dbReference type="AlphaFoldDB" id="A0A4U9HL77"/>
<keyword evidence="1" id="KW-1005">Bacterial flagellum biogenesis</keyword>
<protein>
    <submittedName>
        <fullName evidence="3">Peptidoglycan hydrolase flgJ</fullName>
        <ecNumber evidence="3">3.2.1.-</ecNumber>
    </submittedName>
</protein>
<evidence type="ECO:0000313" key="4">
    <source>
        <dbReference type="Proteomes" id="UP000307968"/>
    </source>
</evidence>
<keyword evidence="3" id="KW-0378">Hydrolase</keyword>
<dbReference type="Proteomes" id="UP000307968">
    <property type="component" value="Chromosome"/>
</dbReference>
<gene>
    <name evidence="3" type="primary">flgJ_2</name>
    <name evidence="3" type="ORF">NCTC12971_03465</name>
</gene>
<dbReference type="GO" id="GO:0044781">
    <property type="term" value="P:bacterial-type flagellum organization"/>
    <property type="evidence" value="ECO:0007669"/>
    <property type="project" value="UniProtKB-KW"/>
</dbReference>
<dbReference type="EC" id="3.2.1.-" evidence="3"/>
<keyword evidence="3" id="KW-0326">Glycosidase</keyword>
<feature type="domain" description="Flagellar protein FlgJ N-terminal" evidence="2">
    <location>
        <begin position="50"/>
        <end position="86"/>
    </location>
</feature>
<dbReference type="GO" id="GO:0016798">
    <property type="term" value="F:hydrolase activity, acting on glycosyl bonds"/>
    <property type="evidence" value="ECO:0007669"/>
    <property type="project" value="UniProtKB-KW"/>
</dbReference>
<dbReference type="InterPro" id="IPR019301">
    <property type="entry name" value="Flagellar_prot_FlgJ_N"/>
</dbReference>
<name>A0A4U9HL77_SERRU</name>
<dbReference type="PRINTS" id="PR01002">
    <property type="entry name" value="FLGFLGJ"/>
</dbReference>
<proteinExistence type="predicted"/>
<evidence type="ECO:0000256" key="1">
    <source>
        <dbReference type="ARBA" id="ARBA00022795"/>
    </source>
</evidence>
<evidence type="ECO:0000313" key="3">
    <source>
        <dbReference type="EMBL" id="VTP64011.1"/>
    </source>
</evidence>
<sequence>MSRDVTSLAGAAYDAQALNGLKSAAAADPQGNLKQVARQVEGMFVQMMLKSMRAALPKDGMLSSDQTRLYTSLYDQQIAQQMSQKGWGWRI</sequence>
<evidence type="ECO:0000259" key="2">
    <source>
        <dbReference type="Pfam" id="PF10135"/>
    </source>
</evidence>
<dbReference type="Pfam" id="PF10135">
    <property type="entry name" value="Rod-binding"/>
    <property type="match status" value="1"/>
</dbReference>
<organism evidence="3 4">
    <name type="scientific">Serratia rubidaea</name>
    <name type="common">Serratia marinorubra</name>
    <dbReference type="NCBI Taxonomy" id="61652"/>
    <lineage>
        <taxon>Bacteria</taxon>
        <taxon>Pseudomonadati</taxon>
        <taxon>Pseudomonadota</taxon>
        <taxon>Gammaproteobacteria</taxon>
        <taxon>Enterobacterales</taxon>
        <taxon>Yersiniaceae</taxon>
        <taxon>Serratia</taxon>
    </lineage>
</organism>
<reference evidence="3 4" key="1">
    <citation type="submission" date="2019-05" db="EMBL/GenBank/DDBJ databases">
        <authorList>
            <consortium name="Pathogen Informatics"/>
        </authorList>
    </citation>
    <scope>NUCLEOTIDE SEQUENCE [LARGE SCALE GENOMIC DNA]</scope>
    <source>
        <strain evidence="3 4">NCTC12971</strain>
    </source>
</reference>
<dbReference type="EMBL" id="LR590463">
    <property type="protein sequence ID" value="VTP64011.1"/>
    <property type="molecule type" value="Genomic_DNA"/>
</dbReference>
<accession>A0A4U9HL77</accession>